<evidence type="ECO:0000256" key="1">
    <source>
        <dbReference type="ARBA" id="ARBA00004651"/>
    </source>
</evidence>
<comment type="caution">
    <text evidence="11">The sequence shown here is derived from an EMBL/GenBank/DDBJ whole genome shotgun (WGS) entry which is preliminary data.</text>
</comment>
<dbReference type="InterPro" id="IPR023408">
    <property type="entry name" value="MscS_beta-dom_sf"/>
</dbReference>
<dbReference type="Gene3D" id="3.30.70.100">
    <property type="match status" value="1"/>
</dbReference>
<evidence type="ECO:0000256" key="6">
    <source>
        <dbReference type="ARBA" id="ARBA00023136"/>
    </source>
</evidence>
<dbReference type="SUPFAM" id="SSF82689">
    <property type="entry name" value="Mechanosensitive channel protein MscS (YggB), C-terminal domain"/>
    <property type="match status" value="1"/>
</dbReference>
<keyword evidence="6 7" id="KW-0472">Membrane</keyword>
<feature type="transmembrane region" description="Helical" evidence="7">
    <location>
        <begin position="22"/>
        <end position="43"/>
    </location>
</feature>
<evidence type="ECO:0000259" key="10">
    <source>
        <dbReference type="Pfam" id="PF21088"/>
    </source>
</evidence>
<sequence length="373" mass="42054">MTFPFLSRSGHFSFLNNAFDDWALALAVTAGSAVAMMFLRAFVLRRMEALSRRTETRLDDFVTAMLSKTYLLFILVFALYFGSTFLELTAKQDKFVTRIAIASLLLQAAIWGDTGLRAWRDRFSIGPVDGERRASSSVLCFISRLLLWVVVTLMILDNFGINITTLVASLGIGGVAVALATQNILGDLFASLSIMLDKPFEVGDFIIVGDVLGSVEHIGLKTTRVRGLGGEQVVFSNGELLKSRIHNHKRMQTRRVAFVLRVAYGTPEDQLSRIPQIIREIVTSKQNVDFERAHFFSWGQWSLDFEVVYHFRSPDYILHMDAQQAIFLEIYRRFQQEGIEFAHPLSIVRLDDPKLAESFLRRGDTPPPGPSVH</sequence>
<accession>A0ABT2C4I4</accession>
<feature type="domain" description="Mechanosensitive ion channel MscS" evidence="8">
    <location>
        <begin position="183"/>
        <end position="250"/>
    </location>
</feature>
<dbReference type="InterPro" id="IPR010920">
    <property type="entry name" value="LSM_dom_sf"/>
</dbReference>
<keyword evidence="12" id="KW-1185">Reference proteome</keyword>
<reference evidence="11" key="1">
    <citation type="submission" date="2022-08" db="EMBL/GenBank/DDBJ databases">
        <title>Reclassification of Massilia species as members of the genera Telluria, Duganella, Pseudoduganella, Mokoshia gen. nov. and Zemynaea gen. nov. using orthogonal and non-orthogonal genome-based approaches.</title>
        <authorList>
            <person name="Bowman J.P."/>
        </authorList>
    </citation>
    <scope>NUCLEOTIDE SEQUENCE</scope>
    <source>
        <strain evidence="11">LMG 11547</strain>
    </source>
</reference>
<dbReference type="Pfam" id="PF00924">
    <property type="entry name" value="MS_channel_2nd"/>
    <property type="match status" value="1"/>
</dbReference>
<dbReference type="SUPFAM" id="SSF50182">
    <property type="entry name" value="Sm-like ribonucleoproteins"/>
    <property type="match status" value="1"/>
</dbReference>
<evidence type="ECO:0000259" key="8">
    <source>
        <dbReference type="Pfam" id="PF00924"/>
    </source>
</evidence>
<feature type="transmembrane region" description="Helical" evidence="7">
    <location>
        <begin position="137"/>
        <end position="156"/>
    </location>
</feature>
<keyword evidence="3" id="KW-1003">Cell membrane</keyword>
<evidence type="ECO:0000259" key="9">
    <source>
        <dbReference type="Pfam" id="PF21082"/>
    </source>
</evidence>
<feature type="domain" description="Mechanosensitive ion channel MscS C-terminal" evidence="9">
    <location>
        <begin position="257"/>
        <end position="341"/>
    </location>
</feature>
<comment type="similarity">
    <text evidence="2">Belongs to the MscS (TC 1.A.23) family.</text>
</comment>
<dbReference type="PANTHER" id="PTHR30566">
    <property type="entry name" value="YNAI-RELATED MECHANOSENSITIVE ION CHANNEL"/>
    <property type="match status" value="1"/>
</dbReference>
<evidence type="ECO:0000256" key="3">
    <source>
        <dbReference type="ARBA" id="ARBA00022475"/>
    </source>
</evidence>
<evidence type="ECO:0000256" key="4">
    <source>
        <dbReference type="ARBA" id="ARBA00022692"/>
    </source>
</evidence>
<evidence type="ECO:0000256" key="5">
    <source>
        <dbReference type="ARBA" id="ARBA00022989"/>
    </source>
</evidence>
<keyword evidence="5 7" id="KW-1133">Transmembrane helix</keyword>
<feature type="transmembrane region" description="Helical" evidence="7">
    <location>
        <begin position="162"/>
        <end position="185"/>
    </location>
</feature>
<dbReference type="Proteomes" id="UP001165263">
    <property type="component" value="Unassembled WGS sequence"/>
</dbReference>
<dbReference type="InterPro" id="IPR011066">
    <property type="entry name" value="MscS_channel_C_sf"/>
</dbReference>
<evidence type="ECO:0000256" key="2">
    <source>
        <dbReference type="ARBA" id="ARBA00008017"/>
    </source>
</evidence>
<dbReference type="Gene3D" id="2.30.30.60">
    <property type="match status" value="1"/>
</dbReference>
<dbReference type="InterPro" id="IPR049278">
    <property type="entry name" value="MS_channel_C"/>
</dbReference>
<proteinExistence type="inferred from homology"/>
<name>A0ABT2C4I4_9BURK</name>
<organism evidence="11 12">
    <name type="scientific">Telluria mixta</name>
    <dbReference type="NCBI Taxonomy" id="34071"/>
    <lineage>
        <taxon>Bacteria</taxon>
        <taxon>Pseudomonadati</taxon>
        <taxon>Pseudomonadota</taxon>
        <taxon>Betaproteobacteria</taxon>
        <taxon>Burkholderiales</taxon>
        <taxon>Oxalobacteraceae</taxon>
        <taxon>Telluria group</taxon>
        <taxon>Telluria</taxon>
    </lineage>
</organism>
<dbReference type="RefSeq" id="WP_259451333.1">
    <property type="nucleotide sequence ID" value="NZ_CP119520.1"/>
</dbReference>
<dbReference type="Gene3D" id="1.10.287.1260">
    <property type="match status" value="1"/>
</dbReference>
<protein>
    <submittedName>
        <fullName evidence="11">Mechanosensitive ion channel family protein</fullName>
    </submittedName>
</protein>
<feature type="transmembrane region" description="Helical" evidence="7">
    <location>
        <begin position="64"/>
        <end position="83"/>
    </location>
</feature>
<dbReference type="Pfam" id="PF21088">
    <property type="entry name" value="MS_channel_1st"/>
    <property type="match status" value="1"/>
</dbReference>
<dbReference type="InterPro" id="IPR011014">
    <property type="entry name" value="MscS_channel_TM-2"/>
</dbReference>
<feature type="domain" description="Mechanosensitive ion channel transmembrane helices 2/3" evidence="10">
    <location>
        <begin position="142"/>
        <end position="182"/>
    </location>
</feature>
<dbReference type="PANTHER" id="PTHR30566:SF25">
    <property type="entry name" value="INNER MEMBRANE PROTEIN"/>
    <property type="match status" value="1"/>
</dbReference>
<dbReference type="EMBL" id="JANUHC010000009">
    <property type="protein sequence ID" value="MCS0632298.1"/>
    <property type="molecule type" value="Genomic_DNA"/>
</dbReference>
<dbReference type="SUPFAM" id="SSF82861">
    <property type="entry name" value="Mechanosensitive channel protein MscS (YggB), transmembrane region"/>
    <property type="match status" value="1"/>
</dbReference>
<evidence type="ECO:0000256" key="7">
    <source>
        <dbReference type="SAM" id="Phobius"/>
    </source>
</evidence>
<dbReference type="Pfam" id="PF21082">
    <property type="entry name" value="MS_channel_3rd"/>
    <property type="match status" value="1"/>
</dbReference>
<comment type="subcellular location">
    <subcellularLocation>
        <location evidence="1">Cell membrane</location>
        <topology evidence="1">Multi-pass membrane protein</topology>
    </subcellularLocation>
</comment>
<dbReference type="InterPro" id="IPR049142">
    <property type="entry name" value="MS_channel_1st"/>
</dbReference>
<gene>
    <name evidence="11" type="ORF">NX786_23490</name>
</gene>
<dbReference type="InterPro" id="IPR006685">
    <property type="entry name" value="MscS_channel_2nd"/>
</dbReference>
<evidence type="ECO:0000313" key="11">
    <source>
        <dbReference type="EMBL" id="MCS0632298.1"/>
    </source>
</evidence>
<evidence type="ECO:0000313" key="12">
    <source>
        <dbReference type="Proteomes" id="UP001165263"/>
    </source>
</evidence>
<keyword evidence="4 7" id="KW-0812">Transmembrane</keyword>